<evidence type="ECO:0000256" key="2">
    <source>
        <dbReference type="ARBA" id="ARBA00022898"/>
    </source>
</evidence>
<protein>
    <recommendedName>
        <fullName evidence="3">Aminotransferase class V domain-containing protein</fullName>
    </recommendedName>
</protein>
<dbReference type="InterPro" id="IPR015424">
    <property type="entry name" value="PyrdxlP-dep_Trfase"/>
</dbReference>
<dbReference type="GO" id="GO:0008453">
    <property type="term" value="F:alanine-glyoxylate transaminase activity"/>
    <property type="evidence" value="ECO:0007669"/>
    <property type="project" value="TreeGrafter"/>
</dbReference>
<sequence length="198" mass="21389">MINKLSQIKEPLLMGPGPSCVSYSVYQALAKPTLGHLDPEFISLMDEIKKFLQKMLKTDNHLTVPISGTGSAGMETCFVNLVEPGDKVLILINGVFGTRMEDVASRLGAEVNSLNFDWGTPVLLDEVKNHLAGGKYDLVAVVHAETSTGVCNPIEEIGRLVKDNGALYLVDCVTSLGGMAVNMDDWQIDALYSGTQKC</sequence>
<dbReference type="PANTHER" id="PTHR21152">
    <property type="entry name" value="AMINOTRANSFERASE CLASS V"/>
    <property type="match status" value="1"/>
</dbReference>
<evidence type="ECO:0000313" key="4">
    <source>
        <dbReference type="EMBL" id="SVE48400.1"/>
    </source>
</evidence>
<accession>A0A383DW22</accession>
<dbReference type="EMBL" id="UINC01220474">
    <property type="protein sequence ID" value="SVE48400.1"/>
    <property type="molecule type" value="Genomic_DNA"/>
</dbReference>
<reference evidence="4" key="1">
    <citation type="submission" date="2018-05" db="EMBL/GenBank/DDBJ databases">
        <authorList>
            <person name="Lanie J.A."/>
            <person name="Ng W.-L."/>
            <person name="Kazmierczak K.M."/>
            <person name="Andrzejewski T.M."/>
            <person name="Davidsen T.M."/>
            <person name="Wayne K.J."/>
            <person name="Tettelin H."/>
            <person name="Glass J.I."/>
            <person name="Rusch D."/>
            <person name="Podicherti R."/>
            <person name="Tsui H.-C.T."/>
            <person name="Winkler M.E."/>
        </authorList>
    </citation>
    <scope>NUCLEOTIDE SEQUENCE</scope>
</reference>
<name>A0A383DW22_9ZZZZ</name>
<dbReference type="Gene3D" id="3.40.640.10">
    <property type="entry name" value="Type I PLP-dependent aspartate aminotransferase-like (Major domain)"/>
    <property type="match status" value="1"/>
</dbReference>
<dbReference type="Pfam" id="PF00266">
    <property type="entry name" value="Aminotran_5"/>
    <property type="match status" value="1"/>
</dbReference>
<feature type="domain" description="Aminotransferase class V" evidence="3">
    <location>
        <begin position="23"/>
        <end position="197"/>
    </location>
</feature>
<evidence type="ECO:0000256" key="1">
    <source>
        <dbReference type="ARBA" id="ARBA00001933"/>
    </source>
</evidence>
<dbReference type="SUPFAM" id="SSF53383">
    <property type="entry name" value="PLP-dependent transferases"/>
    <property type="match status" value="1"/>
</dbReference>
<feature type="non-terminal residue" evidence="4">
    <location>
        <position position="198"/>
    </location>
</feature>
<organism evidence="4">
    <name type="scientific">marine metagenome</name>
    <dbReference type="NCBI Taxonomy" id="408172"/>
    <lineage>
        <taxon>unclassified sequences</taxon>
        <taxon>metagenomes</taxon>
        <taxon>ecological metagenomes</taxon>
    </lineage>
</organism>
<evidence type="ECO:0000259" key="3">
    <source>
        <dbReference type="Pfam" id="PF00266"/>
    </source>
</evidence>
<gene>
    <name evidence="4" type="ORF">METZ01_LOCUS501254</name>
</gene>
<proteinExistence type="predicted"/>
<keyword evidence="2" id="KW-0663">Pyridoxal phosphate</keyword>
<dbReference type="GO" id="GO:0019265">
    <property type="term" value="P:glycine biosynthetic process, by transamination of glyoxylate"/>
    <property type="evidence" value="ECO:0007669"/>
    <property type="project" value="TreeGrafter"/>
</dbReference>
<dbReference type="GO" id="GO:0004760">
    <property type="term" value="F:L-serine-pyruvate transaminase activity"/>
    <property type="evidence" value="ECO:0007669"/>
    <property type="project" value="TreeGrafter"/>
</dbReference>
<dbReference type="InterPro" id="IPR000192">
    <property type="entry name" value="Aminotrans_V_dom"/>
</dbReference>
<dbReference type="GO" id="GO:0005777">
    <property type="term" value="C:peroxisome"/>
    <property type="evidence" value="ECO:0007669"/>
    <property type="project" value="TreeGrafter"/>
</dbReference>
<dbReference type="InterPro" id="IPR015421">
    <property type="entry name" value="PyrdxlP-dep_Trfase_major"/>
</dbReference>
<dbReference type="AlphaFoldDB" id="A0A383DW22"/>
<dbReference type="PANTHER" id="PTHR21152:SF40">
    <property type="entry name" value="ALANINE--GLYOXYLATE AMINOTRANSFERASE"/>
    <property type="match status" value="1"/>
</dbReference>
<comment type="cofactor">
    <cofactor evidence="1">
        <name>pyridoxal 5'-phosphate</name>
        <dbReference type="ChEBI" id="CHEBI:597326"/>
    </cofactor>
</comment>